<dbReference type="FunFam" id="3.80.10.10:FF:000384">
    <property type="entry name" value="Nuclear RNA export factor 1"/>
    <property type="match status" value="1"/>
</dbReference>
<evidence type="ECO:0000256" key="8">
    <source>
        <dbReference type="SAM" id="MobiDB-lite"/>
    </source>
</evidence>
<feature type="compositionally biased region" description="Low complexity" evidence="8">
    <location>
        <begin position="97"/>
        <end position="107"/>
    </location>
</feature>
<dbReference type="EMBL" id="BLXT01003731">
    <property type="protein sequence ID" value="GFO03902.1"/>
    <property type="molecule type" value="Genomic_DNA"/>
</dbReference>
<comment type="caution">
    <text evidence="10">The sequence shown here is derived from an EMBL/GenBank/DDBJ whole genome shotgun (WGS) entry which is preliminary data.</text>
</comment>
<dbReference type="Gene3D" id="3.80.10.10">
    <property type="entry name" value="Ribonuclease Inhibitor"/>
    <property type="match status" value="1"/>
</dbReference>
<evidence type="ECO:0000313" key="10">
    <source>
        <dbReference type="EMBL" id="GFO03902.1"/>
    </source>
</evidence>
<gene>
    <name evidence="10" type="ORF">PoB_003040700</name>
</gene>
<dbReference type="Pfam" id="PF24048">
    <property type="entry name" value="LRR_NXF1-5"/>
    <property type="match status" value="1"/>
</dbReference>
<dbReference type="InterPro" id="IPR012677">
    <property type="entry name" value="Nucleotide-bd_a/b_plait_sf"/>
</dbReference>
<evidence type="ECO:0000256" key="3">
    <source>
        <dbReference type="ARBA" id="ARBA00022448"/>
    </source>
</evidence>
<dbReference type="Pfam" id="PF22602">
    <property type="entry name" value="NXF_NTF2"/>
    <property type="match status" value="1"/>
</dbReference>
<reference evidence="10 11" key="1">
    <citation type="journal article" date="2021" name="Elife">
        <title>Chloroplast acquisition without the gene transfer in kleptoplastic sea slugs, Plakobranchus ocellatus.</title>
        <authorList>
            <person name="Maeda T."/>
            <person name="Takahashi S."/>
            <person name="Yoshida T."/>
            <person name="Shimamura S."/>
            <person name="Takaki Y."/>
            <person name="Nagai Y."/>
            <person name="Toyoda A."/>
            <person name="Suzuki Y."/>
            <person name="Arimoto A."/>
            <person name="Ishii H."/>
            <person name="Satoh N."/>
            <person name="Nishiyama T."/>
            <person name="Hasebe M."/>
            <person name="Maruyama T."/>
            <person name="Minagawa J."/>
            <person name="Obokata J."/>
            <person name="Shigenobu S."/>
        </authorList>
    </citation>
    <scope>NUCLEOTIDE SEQUENCE [LARGE SCALE GENOMIC DNA]</scope>
</reference>
<dbReference type="PROSITE" id="PS50177">
    <property type="entry name" value="NTF2_DOMAIN"/>
    <property type="match status" value="1"/>
</dbReference>
<dbReference type="Proteomes" id="UP000735302">
    <property type="component" value="Unassembled WGS sequence"/>
</dbReference>
<dbReference type="Pfam" id="PF09162">
    <property type="entry name" value="Tap-RNA_bind"/>
    <property type="match status" value="1"/>
</dbReference>
<evidence type="ECO:0000313" key="11">
    <source>
        <dbReference type="Proteomes" id="UP000735302"/>
    </source>
</evidence>
<dbReference type="GO" id="GO:0005737">
    <property type="term" value="C:cytoplasm"/>
    <property type="evidence" value="ECO:0007669"/>
    <property type="project" value="InterPro"/>
</dbReference>
<keyword evidence="7" id="KW-0539">Nucleus</keyword>
<accession>A0AAV4AA91</accession>
<evidence type="ECO:0000256" key="6">
    <source>
        <dbReference type="ARBA" id="ARBA00022816"/>
    </source>
</evidence>
<dbReference type="InterPro" id="IPR032710">
    <property type="entry name" value="NTF2-like_dom_sf"/>
</dbReference>
<feature type="compositionally biased region" description="Low complexity" evidence="8">
    <location>
        <begin position="54"/>
        <end position="64"/>
    </location>
</feature>
<comment type="subcellular location">
    <subcellularLocation>
        <location evidence="1">Nucleus</location>
    </subcellularLocation>
</comment>
<dbReference type="GO" id="GO:0016973">
    <property type="term" value="P:poly(A)+ mRNA export from nucleus"/>
    <property type="evidence" value="ECO:0007669"/>
    <property type="project" value="TreeGrafter"/>
</dbReference>
<keyword evidence="4" id="KW-0433">Leucine-rich repeat</keyword>
<evidence type="ECO:0000256" key="1">
    <source>
        <dbReference type="ARBA" id="ARBA00004123"/>
    </source>
</evidence>
<dbReference type="Gene3D" id="3.10.450.50">
    <property type="match status" value="1"/>
</dbReference>
<dbReference type="InterPro" id="IPR015245">
    <property type="entry name" value="Tap_RNA-bd"/>
</dbReference>
<dbReference type="InterPro" id="IPR018222">
    <property type="entry name" value="Nuclear_transport_factor_2_euk"/>
</dbReference>
<evidence type="ECO:0000256" key="7">
    <source>
        <dbReference type="ARBA" id="ARBA00023242"/>
    </source>
</evidence>
<feature type="compositionally biased region" description="Basic and acidic residues" evidence="8">
    <location>
        <begin position="17"/>
        <end position="29"/>
    </location>
</feature>
<dbReference type="GO" id="GO:0005634">
    <property type="term" value="C:nucleus"/>
    <property type="evidence" value="ECO:0007669"/>
    <property type="project" value="UniProtKB-SubCell"/>
</dbReference>
<feature type="domain" description="NTF2" evidence="9">
    <location>
        <begin position="391"/>
        <end position="422"/>
    </location>
</feature>
<evidence type="ECO:0000259" key="9">
    <source>
        <dbReference type="PROSITE" id="PS50177"/>
    </source>
</evidence>
<keyword evidence="3" id="KW-0813">Transport</keyword>
<keyword evidence="5" id="KW-0677">Repeat</keyword>
<dbReference type="Gene3D" id="3.30.70.330">
    <property type="match status" value="1"/>
</dbReference>
<sequence>MSYNNRSDNFSVTSGRDGTRHFRGNHDFRFNQGSSRGFRGRGNAGNRGNRRGNYRNLSLSSSRFGNRFRGNEDAEGDVSMSGDSRRRGGYGRGGSNRGRFNSSNNRGRGTKRATGGRDYRKMEAWYKVMVPFGSSLSQNELYRMITSVIDGPFDPVQFHTDSKRAFFFVKGSESAESIRSISRRLTKSDGHKLVFHVSPAISAPEQPLSHSVIEKLKVRMSDRYDPATQLLSLSSLYNDEVLSKEGINLPLQTGNIMSAVTRIIVEHIPELSGLDVSNNRIGNLSIMSTLVKGTPNVASLNLGGNQLRAIEELEKIKGWTNIAELVLDGNDLCSNFKDQSTYTSAVRKIFPKVARLDGIELPPPITFDLDTELELPQSQGSHFINDDIKNLVVAFIKDYYAIYDTDRRRDLMPAYHENAQFSMYVCRNPMFEKQSGFTNYIEESRNLKRIGHYDPPMSFSIQTLLVEAVPVLRGILPAKCLSTSLLKAPGFAVCSRAGAGSEARKK</sequence>
<dbReference type="GO" id="GO:0003723">
    <property type="term" value="F:RNA binding"/>
    <property type="evidence" value="ECO:0007669"/>
    <property type="project" value="InterPro"/>
</dbReference>
<organism evidence="10 11">
    <name type="scientific">Plakobranchus ocellatus</name>
    <dbReference type="NCBI Taxonomy" id="259542"/>
    <lineage>
        <taxon>Eukaryota</taxon>
        <taxon>Metazoa</taxon>
        <taxon>Spiralia</taxon>
        <taxon>Lophotrochozoa</taxon>
        <taxon>Mollusca</taxon>
        <taxon>Gastropoda</taxon>
        <taxon>Heterobranchia</taxon>
        <taxon>Euthyneura</taxon>
        <taxon>Panpulmonata</taxon>
        <taxon>Sacoglossa</taxon>
        <taxon>Placobranchoidea</taxon>
        <taxon>Plakobranchidae</taxon>
        <taxon>Plakobranchus</taxon>
    </lineage>
</organism>
<dbReference type="SUPFAM" id="SSF54427">
    <property type="entry name" value="NTF2-like"/>
    <property type="match status" value="1"/>
</dbReference>
<keyword evidence="11" id="KW-1185">Reference proteome</keyword>
<evidence type="ECO:0000256" key="4">
    <source>
        <dbReference type="ARBA" id="ARBA00022614"/>
    </source>
</evidence>
<dbReference type="AlphaFoldDB" id="A0AAV4AA91"/>
<dbReference type="SUPFAM" id="SSF52058">
    <property type="entry name" value="L domain-like"/>
    <property type="match status" value="1"/>
</dbReference>
<dbReference type="InterPro" id="IPR035979">
    <property type="entry name" value="RBD_domain_sf"/>
</dbReference>
<dbReference type="InterPro" id="IPR030217">
    <property type="entry name" value="NXF_fam"/>
</dbReference>
<dbReference type="InterPro" id="IPR032675">
    <property type="entry name" value="LRR_dom_sf"/>
</dbReference>
<dbReference type="PANTHER" id="PTHR10662:SF22">
    <property type="entry name" value="NUCLEAR RNA EXPORT FACTOR 1"/>
    <property type="match status" value="1"/>
</dbReference>
<evidence type="ECO:0000256" key="2">
    <source>
        <dbReference type="ARBA" id="ARBA00009285"/>
    </source>
</evidence>
<name>A0AAV4AA91_9GAST</name>
<feature type="compositionally biased region" description="Polar residues" evidence="8">
    <location>
        <begin position="1"/>
        <end position="16"/>
    </location>
</feature>
<keyword evidence="6" id="KW-0509">mRNA transport</keyword>
<evidence type="ECO:0000256" key="5">
    <source>
        <dbReference type="ARBA" id="ARBA00022737"/>
    </source>
</evidence>
<dbReference type="SUPFAM" id="SSF54928">
    <property type="entry name" value="RNA-binding domain, RBD"/>
    <property type="match status" value="1"/>
</dbReference>
<dbReference type="InterPro" id="IPR057125">
    <property type="entry name" value="NXF1/2/3/5-like_LRR"/>
</dbReference>
<dbReference type="PANTHER" id="PTHR10662">
    <property type="entry name" value="NUCLEAR RNA EXPORT FACTOR"/>
    <property type="match status" value="1"/>
</dbReference>
<protein>
    <submittedName>
        <fullName evidence="10">Nuclear RNA export factor 1</fullName>
    </submittedName>
</protein>
<comment type="similarity">
    <text evidence="2">Belongs to the NXF family.</text>
</comment>
<proteinExistence type="inferred from homology"/>
<feature type="region of interest" description="Disordered" evidence="8">
    <location>
        <begin position="1"/>
        <end position="116"/>
    </location>
</feature>
<dbReference type="InterPro" id="IPR002075">
    <property type="entry name" value="NTF2_dom"/>
</dbReference>